<comment type="caution">
    <text evidence="2">The sequence shown here is derived from an EMBL/GenBank/DDBJ whole genome shotgun (WGS) entry which is preliminary data.</text>
</comment>
<feature type="domain" description="Glutamine amidotransferase" evidence="1">
    <location>
        <begin position="23"/>
        <end position="182"/>
    </location>
</feature>
<keyword evidence="3" id="KW-1185">Reference proteome</keyword>
<dbReference type="PANTHER" id="PTHR42695">
    <property type="entry name" value="GLUTAMINE AMIDOTRANSFERASE YLR126C-RELATED"/>
    <property type="match status" value="1"/>
</dbReference>
<dbReference type="SUPFAM" id="SSF52317">
    <property type="entry name" value="Class I glutamine amidotransferase-like"/>
    <property type="match status" value="1"/>
</dbReference>
<dbReference type="Gene3D" id="3.40.50.880">
    <property type="match status" value="1"/>
</dbReference>
<keyword evidence="2" id="KW-0315">Glutamine amidotransferase</keyword>
<organism evidence="2 3">
    <name type="scientific">Phaeospirillum tilakii</name>
    <dbReference type="NCBI Taxonomy" id="741673"/>
    <lineage>
        <taxon>Bacteria</taxon>
        <taxon>Pseudomonadati</taxon>
        <taxon>Pseudomonadota</taxon>
        <taxon>Alphaproteobacteria</taxon>
        <taxon>Rhodospirillales</taxon>
        <taxon>Rhodospirillaceae</taxon>
        <taxon>Phaeospirillum</taxon>
    </lineage>
</organism>
<dbReference type="InterPro" id="IPR017926">
    <property type="entry name" value="GATASE"/>
</dbReference>
<evidence type="ECO:0000313" key="2">
    <source>
        <dbReference type="EMBL" id="MFD2233593.1"/>
    </source>
</evidence>
<dbReference type="EMBL" id="JBHUIY010000011">
    <property type="protein sequence ID" value="MFD2233593.1"/>
    <property type="molecule type" value="Genomic_DNA"/>
</dbReference>
<gene>
    <name evidence="2" type="ORF">ACFSNB_07225</name>
</gene>
<dbReference type="PROSITE" id="PS51273">
    <property type="entry name" value="GATASE_TYPE_1"/>
    <property type="match status" value="1"/>
</dbReference>
<dbReference type="CDD" id="cd01741">
    <property type="entry name" value="GATase1_1"/>
    <property type="match status" value="1"/>
</dbReference>
<dbReference type="RefSeq" id="WP_377315404.1">
    <property type="nucleotide sequence ID" value="NZ_JBHUIY010000011.1"/>
</dbReference>
<evidence type="ECO:0000313" key="3">
    <source>
        <dbReference type="Proteomes" id="UP001597296"/>
    </source>
</evidence>
<dbReference type="Proteomes" id="UP001597296">
    <property type="component" value="Unassembled WGS sequence"/>
</dbReference>
<reference evidence="3" key="1">
    <citation type="journal article" date="2019" name="Int. J. Syst. Evol. Microbiol.">
        <title>The Global Catalogue of Microorganisms (GCM) 10K type strain sequencing project: providing services to taxonomists for standard genome sequencing and annotation.</title>
        <authorList>
            <consortium name="The Broad Institute Genomics Platform"/>
            <consortium name="The Broad Institute Genome Sequencing Center for Infectious Disease"/>
            <person name="Wu L."/>
            <person name="Ma J."/>
        </authorList>
    </citation>
    <scope>NUCLEOTIDE SEQUENCE [LARGE SCALE GENOMIC DNA]</scope>
    <source>
        <strain evidence="3">KCTC 15012</strain>
    </source>
</reference>
<sequence length="230" mass="24150">MKSCLAIRHVAFEDLGAFEPVLRNAGYQVVYRDAGWDDLARIDPLTPDLMVVLGGPIGAYDGALYPFLEDELRLIGARLAAGTPLLGLCLGAQLMARALGARVAPNPAGKEIGWAPLGLTAAGQASPLGELGDLPVLHWHGDVFDLPAGCLPLASTGPTPNQAFRHGRALALQFHPEVTARGFERWLIGHAAEIGAAGLSVPALRAATATHAARLEPHGARLLARFLDGD</sequence>
<dbReference type="InterPro" id="IPR044992">
    <property type="entry name" value="ChyE-like"/>
</dbReference>
<dbReference type="InterPro" id="IPR029062">
    <property type="entry name" value="Class_I_gatase-like"/>
</dbReference>
<accession>A0ABW5CC65</accession>
<dbReference type="PANTHER" id="PTHR42695:SF5">
    <property type="entry name" value="GLUTAMINE AMIDOTRANSFERASE YLR126C-RELATED"/>
    <property type="match status" value="1"/>
</dbReference>
<name>A0ABW5CC65_9PROT</name>
<proteinExistence type="predicted"/>
<dbReference type="Pfam" id="PF00117">
    <property type="entry name" value="GATase"/>
    <property type="match status" value="1"/>
</dbReference>
<protein>
    <submittedName>
        <fullName evidence="2">Glutamine amidotransferase</fullName>
    </submittedName>
</protein>
<evidence type="ECO:0000259" key="1">
    <source>
        <dbReference type="Pfam" id="PF00117"/>
    </source>
</evidence>
<dbReference type="NCBIfam" id="NF005458">
    <property type="entry name" value="PRK07053.1"/>
    <property type="match status" value="1"/>
</dbReference>